<keyword evidence="5" id="KW-0418">Kinase</keyword>
<feature type="domain" description="Bulb-type lectin" evidence="10">
    <location>
        <begin position="379"/>
        <end position="492"/>
    </location>
</feature>
<evidence type="ECO:0000256" key="8">
    <source>
        <dbReference type="SAM" id="MobiDB-lite"/>
    </source>
</evidence>
<name>A0ABQ3D3B4_9ACTN</name>
<evidence type="ECO:0000256" key="5">
    <source>
        <dbReference type="ARBA" id="ARBA00022777"/>
    </source>
</evidence>
<evidence type="ECO:0000313" key="11">
    <source>
        <dbReference type="EMBL" id="GHA55267.1"/>
    </source>
</evidence>
<keyword evidence="3" id="KW-0808">Transferase</keyword>
<dbReference type="InterPro" id="IPR001480">
    <property type="entry name" value="Bulb-type_lectin_dom"/>
</dbReference>
<dbReference type="RefSeq" id="WP_189892687.1">
    <property type="nucleotide sequence ID" value="NZ_BMVN01000035.1"/>
</dbReference>
<sequence>MQLSENIGRYRLEKPLGVGAFGVVWMAHDERLEAPVAVKVMADNWARRMDLCQRFLTEAQLLRKAASPRVVQIYDIGELDDGRPYFVMEYADGGTFEDHLASGPLPVEEALRLAAEAARAVAVLHDAGILHRDIKPSNLLLASRHGGGPDRVLVADLGLAKSLANASGLTMVAGSAGYMAPELADPQDGVDERADVYGLGALTHHLLTGAVPAASDKVTAPGRLREGVPDRADRAVVRALRRDRDRRWPSATAFADELDAAAAEYAQQAGALPGAGRRPWNRTAGRGAPGNRAHRGRRLALGAGVLAVATAALTGWMRLDTTSPPDVAAAGETHAPRGELSRPPSPRATASPGPRSSASAAPGASVVPAASPKAGRTPDAVGTVRRTPGVGPVVDDPRAEPSTASPRQETSAPQWTTTCVQPNTWLLTGQAWSTNRTRMVMQTDGNLVIYDENNRRRWSSGTSGNGYRAFFQGDGNLVVFDPDEVPQWHSGSYHHDGALLCLGADGSVNILHNDQVVWSAGTAH</sequence>
<proteinExistence type="predicted"/>
<dbReference type="SUPFAM" id="SSF51110">
    <property type="entry name" value="alpha-D-mannose-specific plant lectins"/>
    <property type="match status" value="1"/>
</dbReference>
<dbReference type="PROSITE" id="PS50927">
    <property type="entry name" value="BULB_LECTIN"/>
    <property type="match status" value="1"/>
</dbReference>
<dbReference type="Pfam" id="PF00069">
    <property type="entry name" value="Pkinase"/>
    <property type="match status" value="1"/>
</dbReference>
<accession>A0ABQ3D3B4</accession>
<keyword evidence="4 7" id="KW-0547">Nucleotide-binding</keyword>
<dbReference type="EMBL" id="BMVN01000035">
    <property type="protein sequence ID" value="GHA55267.1"/>
    <property type="molecule type" value="Genomic_DNA"/>
</dbReference>
<dbReference type="PANTHER" id="PTHR43289:SF6">
    <property type="entry name" value="SERINE_THREONINE-PROTEIN KINASE NEKL-3"/>
    <property type="match status" value="1"/>
</dbReference>
<dbReference type="PROSITE" id="PS00108">
    <property type="entry name" value="PROTEIN_KINASE_ST"/>
    <property type="match status" value="1"/>
</dbReference>
<dbReference type="PROSITE" id="PS00107">
    <property type="entry name" value="PROTEIN_KINASE_ATP"/>
    <property type="match status" value="1"/>
</dbReference>
<evidence type="ECO:0000313" key="12">
    <source>
        <dbReference type="Proteomes" id="UP000653644"/>
    </source>
</evidence>
<dbReference type="EC" id="2.7.11.1" evidence="1"/>
<evidence type="ECO:0000259" key="9">
    <source>
        <dbReference type="PROSITE" id="PS50011"/>
    </source>
</evidence>
<evidence type="ECO:0000256" key="4">
    <source>
        <dbReference type="ARBA" id="ARBA00022741"/>
    </source>
</evidence>
<dbReference type="SMART" id="SM00108">
    <property type="entry name" value="B_lectin"/>
    <property type="match status" value="1"/>
</dbReference>
<feature type="compositionally biased region" description="Polar residues" evidence="8">
    <location>
        <begin position="402"/>
        <end position="415"/>
    </location>
</feature>
<dbReference type="PROSITE" id="PS50011">
    <property type="entry name" value="PROTEIN_KINASE_DOM"/>
    <property type="match status" value="1"/>
</dbReference>
<dbReference type="InterPro" id="IPR017441">
    <property type="entry name" value="Protein_kinase_ATP_BS"/>
</dbReference>
<organism evidence="11 12">
    <name type="scientific">Streptomyces canarius</name>
    <dbReference type="NCBI Taxonomy" id="285453"/>
    <lineage>
        <taxon>Bacteria</taxon>
        <taxon>Bacillati</taxon>
        <taxon>Actinomycetota</taxon>
        <taxon>Actinomycetes</taxon>
        <taxon>Kitasatosporales</taxon>
        <taxon>Streptomycetaceae</taxon>
        <taxon>Streptomyces</taxon>
    </lineage>
</organism>
<protein>
    <recommendedName>
        <fullName evidence="1">non-specific serine/threonine protein kinase</fullName>
        <ecNumber evidence="1">2.7.11.1</ecNumber>
    </recommendedName>
</protein>
<dbReference type="InterPro" id="IPR011009">
    <property type="entry name" value="Kinase-like_dom_sf"/>
</dbReference>
<feature type="compositionally biased region" description="Low complexity" evidence="8">
    <location>
        <begin position="347"/>
        <end position="372"/>
    </location>
</feature>
<dbReference type="PANTHER" id="PTHR43289">
    <property type="entry name" value="MITOGEN-ACTIVATED PROTEIN KINASE KINASE KINASE 20-RELATED"/>
    <property type="match status" value="1"/>
</dbReference>
<feature type="binding site" evidence="7">
    <location>
        <position position="39"/>
    </location>
    <ligand>
        <name>ATP</name>
        <dbReference type="ChEBI" id="CHEBI:30616"/>
    </ligand>
</feature>
<dbReference type="InterPro" id="IPR000719">
    <property type="entry name" value="Prot_kinase_dom"/>
</dbReference>
<evidence type="ECO:0000256" key="6">
    <source>
        <dbReference type="ARBA" id="ARBA00022840"/>
    </source>
</evidence>
<keyword evidence="12" id="KW-1185">Reference proteome</keyword>
<evidence type="ECO:0000259" key="10">
    <source>
        <dbReference type="PROSITE" id="PS50927"/>
    </source>
</evidence>
<feature type="domain" description="Protein kinase" evidence="9">
    <location>
        <begin position="10"/>
        <end position="259"/>
    </location>
</feature>
<evidence type="ECO:0000256" key="7">
    <source>
        <dbReference type="PROSITE-ProRule" id="PRU10141"/>
    </source>
</evidence>
<comment type="caution">
    <text evidence="11">The sequence shown here is derived from an EMBL/GenBank/DDBJ whole genome shotgun (WGS) entry which is preliminary data.</text>
</comment>
<keyword evidence="2" id="KW-0723">Serine/threonine-protein kinase</keyword>
<dbReference type="SUPFAM" id="SSF56112">
    <property type="entry name" value="Protein kinase-like (PK-like)"/>
    <property type="match status" value="1"/>
</dbReference>
<evidence type="ECO:0000256" key="2">
    <source>
        <dbReference type="ARBA" id="ARBA00022527"/>
    </source>
</evidence>
<dbReference type="Gene3D" id="1.10.510.10">
    <property type="entry name" value="Transferase(Phosphotransferase) domain 1"/>
    <property type="match status" value="1"/>
</dbReference>
<evidence type="ECO:0000256" key="3">
    <source>
        <dbReference type="ARBA" id="ARBA00022679"/>
    </source>
</evidence>
<dbReference type="Gene3D" id="2.90.10.10">
    <property type="entry name" value="Bulb-type lectin domain"/>
    <property type="match status" value="1"/>
</dbReference>
<gene>
    <name evidence="11" type="ORF">GCM10010345_69880</name>
</gene>
<keyword evidence="6 7" id="KW-0067">ATP-binding</keyword>
<dbReference type="InterPro" id="IPR008271">
    <property type="entry name" value="Ser/Thr_kinase_AS"/>
</dbReference>
<dbReference type="SMART" id="SM00220">
    <property type="entry name" value="S_TKc"/>
    <property type="match status" value="1"/>
</dbReference>
<feature type="region of interest" description="Disordered" evidence="8">
    <location>
        <begin position="270"/>
        <end position="294"/>
    </location>
</feature>
<dbReference type="CDD" id="cd14014">
    <property type="entry name" value="STKc_PknB_like"/>
    <property type="match status" value="1"/>
</dbReference>
<dbReference type="Gene3D" id="3.30.200.20">
    <property type="entry name" value="Phosphorylase Kinase, domain 1"/>
    <property type="match status" value="1"/>
</dbReference>
<reference evidence="12" key="1">
    <citation type="journal article" date="2019" name="Int. J. Syst. Evol. Microbiol.">
        <title>The Global Catalogue of Microorganisms (GCM) 10K type strain sequencing project: providing services to taxonomists for standard genome sequencing and annotation.</title>
        <authorList>
            <consortium name="The Broad Institute Genomics Platform"/>
            <consortium name="The Broad Institute Genome Sequencing Center for Infectious Disease"/>
            <person name="Wu L."/>
            <person name="Ma J."/>
        </authorList>
    </citation>
    <scope>NUCLEOTIDE SEQUENCE [LARGE SCALE GENOMIC DNA]</scope>
    <source>
        <strain evidence="12">JCM 4733</strain>
    </source>
</reference>
<evidence type="ECO:0000256" key="1">
    <source>
        <dbReference type="ARBA" id="ARBA00012513"/>
    </source>
</evidence>
<feature type="region of interest" description="Disordered" evidence="8">
    <location>
        <begin position="324"/>
        <end position="415"/>
    </location>
</feature>
<dbReference type="InterPro" id="IPR036426">
    <property type="entry name" value="Bulb-type_lectin_dom_sf"/>
</dbReference>
<dbReference type="Proteomes" id="UP000653644">
    <property type="component" value="Unassembled WGS sequence"/>
</dbReference>